<accession>A0ABW2XRN0</accession>
<dbReference type="PANTHER" id="PTHR33627:SF1">
    <property type="entry name" value="TRANSPOSASE"/>
    <property type="match status" value="1"/>
</dbReference>
<proteinExistence type="predicted"/>
<dbReference type="PANTHER" id="PTHR33627">
    <property type="entry name" value="TRANSPOSASE"/>
    <property type="match status" value="1"/>
</dbReference>
<organism evidence="2 3">
    <name type="scientific">Actinomadura fibrosa</name>
    <dbReference type="NCBI Taxonomy" id="111802"/>
    <lineage>
        <taxon>Bacteria</taxon>
        <taxon>Bacillati</taxon>
        <taxon>Actinomycetota</taxon>
        <taxon>Actinomycetes</taxon>
        <taxon>Streptosporangiales</taxon>
        <taxon>Thermomonosporaceae</taxon>
        <taxon>Actinomadura</taxon>
    </lineage>
</organism>
<reference evidence="3" key="1">
    <citation type="journal article" date="2019" name="Int. J. Syst. Evol. Microbiol.">
        <title>The Global Catalogue of Microorganisms (GCM) 10K type strain sequencing project: providing services to taxonomists for standard genome sequencing and annotation.</title>
        <authorList>
            <consortium name="The Broad Institute Genomics Platform"/>
            <consortium name="The Broad Institute Genome Sequencing Center for Infectious Disease"/>
            <person name="Wu L."/>
            <person name="Ma J."/>
        </authorList>
    </citation>
    <scope>NUCLEOTIDE SEQUENCE [LARGE SCALE GENOMIC DNA]</scope>
    <source>
        <strain evidence="3">JCM 9371</strain>
    </source>
</reference>
<dbReference type="EMBL" id="JBHTGP010000015">
    <property type="protein sequence ID" value="MFD0688724.1"/>
    <property type="molecule type" value="Genomic_DNA"/>
</dbReference>
<evidence type="ECO:0000313" key="2">
    <source>
        <dbReference type="EMBL" id="MFD0688724.1"/>
    </source>
</evidence>
<dbReference type="RefSeq" id="WP_165503343.1">
    <property type="nucleotide sequence ID" value="NZ_CAACUY010000466.1"/>
</dbReference>
<protein>
    <submittedName>
        <fullName evidence="2">IS701 family transposase</fullName>
    </submittedName>
</protein>
<dbReference type="Pfam" id="PF13546">
    <property type="entry name" value="DDE_5"/>
    <property type="match status" value="1"/>
</dbReference>
<dbReference type="InterPro" id="IPR038721">
    <property type="entry name" value="IS701-like_DDE_dom"/>
</dbReference>
<dbReference type="InterPro" id="IPR039365">
    <property type="entry name" value="IS701-like"/>
</dbReference>
<gene>
    <name evidence="2" type="ORF">ACFQZM_29815</name>
</gene>
<comment type="caution">
    <text evidence="2">The sequence shown here is derived from an EMBL/GenBank/DDBJ whole genome shotgun (WGS) entry which is preliminary data.</text>
</comment>
<evidence type="ECO:0000313" key="3">
    <source>
        <dbReference type="Proteomes" id="UP001597063"/>
    </source>
</evidence>
<sequence length="408" mass="46257">MQFPESPEFVQRFCDVVLASLTRRDQRKWGSRYVRGLLSTEGRKSMRRIAGDGGSTVEQSLQQFISKSPWDWRPVRRALAEHMSKKISPLVMVVNPLVIPKAGDHSVGVNRQFVAQLGRVANCQTGVGIWLAGSQGSCPIDWHLTLSPRWIGDRRRRERAEIPHEVGGAAQWEVIAEAVAEIRDEWDVRRVPVLVREPCAEMIHALSRRGISFIASVDESFRVIAGGPPGQGQRQETTVRLLTTRGDRRWRPVSTFDHRTSTTRASLGVAHAVRLPNAEPGREHGVPPGAPMVLFGLYDRTTGSDRQFWLSNVTDQPLDVLLHRARLTQRVDMDEEEICRKVGMMDFEGRIYRGWHHHATLVSVAHAIRLISRMAEVDVDDFRTKRWLRHPPLTVCRNEAETEGTVFD</sequence>
<keyword evidence="3" id="KW-1185">Reference proteome</keyword>
<name>A0ABW2XRN0_9ACTN</name>
<dbReference type="Proteomes" id="UP001597063">
    <property type="component" value="Unassembled WGS sequence"/>
</dbReference>
<evidence type="ECO:0000259" key="1">
    <source>
        <dbReference type="Pfam" id="PF13546"/>
    </source>
</evidence>
<feature type="domain" description="Transposase IS701-like DDE" evidence="1">
    <location>
        <begin position="18"/>
        <end position="226"/>
    </location>
</feature>